<dbReference type="PANTHER" id="PTHR10953">
    <property type="entry name" value="UBIQUITIN-ACTIVATING ENZYME E1"/>
    <property type="match status" value="1"/>
</dbReference>
<dbReference type="GO" id="GO:0004792">
    <property type="term" value="F:thiosulfate-cyanide sulfurtransferase activity"/>
    <property type="evidence" value="ECO:0007669"/>
    <property type="project" value="TreeGrafter"/>
</dbReference>
<proteinExistence type="predicted"/>
<feature type="domain" description="THIF-type NAD/FAD binding fold" evidence="4">
    <location>
        <begin position="12"/>
        <end position="246"/>
    </location>
</feature>
<dbReference type="Gene3D" id="3.40.50.720">
    <property type="entry name" value="NAD(P)-binding Rossmann-like Domain"/>
    <property type="match status" value="1"/>
</dbReference>
<dbReference type="InterPro" id="IPR000594">
    <property type="entry name" value="ThiF_NAD_FAD-bd"/>
</dbReference>
<gene>
    <name evidence="5" type="primary">moeB</name>
    <name evidence="5" type="ORF">EVJ47_04370</name>
</gene>
<evidence type="ECO:0000256" key="3">
    <source>
        <dbReference type="ARBA" id="ARBA00022840"/>
    </source>
</evidence>
<evidence type="ECO:0000313" key="6">
    <source>
        <dbReference type="Proteomes" id="UP000320813"/>
    </source>
</evidence>
<dbReference type="NCBIfam" id="NF004281">
    <property type="entry name" value="PRK05690.1"/>
    <property type="match status" value="1"/>
</dbReference>
<comment type="caution">
    <text evidence="5">The sequence shown here is derived from an EMBL/GenBank/DDBJ whole genome shotgun (WGS) entry which is preliminary data.</text>
</comment>
<dbReference type="FunFam" id="3.40.50.720:FF:000033">
    <property type="entry name" value="Adenylyltransferase and sulfurtransferase MOCS3"/>
    <property type="match status" value="1"/>
</dbReference>
<name>A0A519BE25_9DELT</name>
<accession>A0A519BE25</accession>
<keyword evidence="5" id="KW-0548">Nucleotidyltransferase</keyword>
<dbReference type="GO" id="GO:0016779">
    <property type="term" value="F:nucleotidyltransferase activity"/>
    <property type="evidence" value="ECO:0007669"/>
    <property type="project" value="UniProtKB-KW"/>
</dbReference>
<dbReference type="InterPro" id="IPR045886">
    <property type="entry name" value="ThiF/MoeB/HesA"/>
</dbReference>
<protein>
    <submittedName>
        <fullName evidence="5">Molybdopterin-synthase adenylyltransferase MoeB</fullName>
    </submittedName>
</protein>
<dbReference type="PANTHER" id="PTHR10953:SF102">
    <property type="entry name" value="ADENYLYLTRANSFERASE AND SULFURTRANSFERASE MOCS3"/>
    <property type="match status" value="1"/>
</dbReference>
<keyword evidence="1 5" id="KW-0808">Transferase</keyword>
<keyword evidence="3" id="KW-0067">ATP-binding</keyword>
<dbReference type="InterPro" id="IPR035985">
    <property type="entry name" value="Ubiquitin-activating_enz"/>
</dbReference>
<evidence type="ECO:0000256" key="2">
    <source>
        <dbReference type="ARBA" id="ARBA00022741"/>
    </source>
</evidence>
<dbReference type="GO" id="GO:0005829">
    <property type="term" value="C:cytosol"/>
    <property type="evidence" value="ECO:0007669"/>
    <property type="project" value="TreeGrafter"/>
</dbReference>
<dbReference type="CDD" id="cd00757">
    <property type="entry name" value="ThiF_MoeB_HesA_family"/>
    <property type="match status" value="1"/>
</dbReference>
<dbReference type="Proteomes" id="UP000320813">
    <property type="component" value="Unassembled WGS sequence"/>
</dbReference>
<dbReference type="GO" id="GO:0005524">
    <property type="term" value="F:ATP binding"/>
    <property type="evidence" value="ECO:0007669"/>
    <property type="project" value="UniProtKB-KW"/>
</dbReference>
<evidence type="ECO:0000259" key="4">
    <source>
        <dbReference type="Pfam" id="PF00899"/>
    </source>
</evidence>
<dbReference type="Pfam" id="PF00899">
    <property type="entry name" value="ThiF"/>
    <property type="match status" value="1"/>
</dbReference>
<dbReference type="EMBL" id="SGBD01000001">
    <property type="protein sequence ID" value="RZD15513.1"/>
    <property type="molecule type" value="Genomic_DNA"/>
</dbReference>
<dbReference type="AlphaFoldDB" id="A0A519BE25"/>
<dbReference type="GO" id="GO:0008146">
    <property type="term" value="F:sulfotransferase activity"/>
    <property type="evidence" value="ECO:0007669"/>
    <property type="project" value="TreeGrafter"/>
</dbReference>
<dbReference type="SUPFAM" id="SSF69572">
    <property type="entry name" value="Activating enzymes of the ubiquitin-like proteins"/>
    <property type="match status" value="1"/>
</dbReference>
<sequence>MLEFTEEQIKRYARHIILPEVGGEGQIKLLSSKVLLIGAGGLGAPCGYYLGAAGIGTLGIVDFDTVDLSNLQRQIWHGTRDVGRYKVDSAKDSIARINPDVNVVTYKEKISSENIKGLIKDYDVIIDATDNFPTRYLINDACHFMRKPLVYGSIFRFDGQATVFLPEEGPCYRCLFPSPPPPGLVPSCQEAGVLGVLPGVIGAIQANEAIKIILGVGLTLNGRLLIYDALDMKFTEMKLRQDKTCPLCGESPSVFDLIDYEDFCEFRKEN</sequence>
<dbReference type="GO" id="GO:0008641">
    <property type="term" value="F:ubiquitin-like modifier activating enzyme activity"/>
    <property type="evidence" value="ECO:0007669"/>
    <property type="project" value="InterPro"/>
</dbReference>
<evidence type="ECO:0000256" key="1">
    <source>
        <dbReference type="ARBA" id="ARBA00022679"/>
    </source>
</evidence>
<organism evidence="5 6">
    <name type="scientific">Candidatus Acidulodesulfobacterium ferriphilum</name>
    <dbReference type="NCBI Taxonomy" id="2597223"/>
    <lineage>
        <taxon>Bacteria</taxon>
        <taxon>Deltaproteobacteria</taxon>
        <taxon>Candidatus Acidulodesulfobacterales</taxon>
        <taxon>Candidatus Acidulodesulfobacterium</taxon>
    </lineage>
</organism>
<evidence type="ECO:0000313" key="5">
    <source>
        <dbReference type="EMBL" id="RZD15513.1"/>
    </source>
</evidence>
<keyword evidence="2" id="KW-0547">Nucleotide-binding</keyword>
<reference evidence="5 6" key="1">
    <citation type="submission" date="2019-01" db="EMBL/GenBank/DDBJ databases">
        <title>Insights into ecological role of a new deltaproteobacterial order Candidatus Sinidesulfobacterales (Sva0485) by metagenomics and metatranscriptomics.</title>
        <authorList>
            <person name="Tan S."/>
            <person name="Liu J."/>
            <person name="Fang Y."/>
            <person name="Hedlund B.P."/>
            <person name="Lian Z.H."/>
            <person name="Huang L.Y."/>
            <person name="Li J.T."/>
            <person name="Huang L.N."/>
            <person name="Li W.J."/>
            <person name="Jiang H.C."/>
            <person name="Dong H.L."/>
            <person name="Shu W.S."/>
        </authorList>
    </citation>
    <scope>NUCLEOTIDE SEQUENCE [LARGE SCALE GENOMIC DNA]</scope>
    <source>
        <strain evidence="5">AP3</strain>
    </source>
</reference>